<dbReference type="PANTHER" id="PTHR34448:SF1">
    <property type="entry name" value="BLL6088 PROTEIN"/>
    <property type="match status" value="1"/>
</dbReference>
<proteinExistence type="predicted"/>
<reference evidence="2" key="1">
    <citation type="journal article" date="2014" name="Front. Microbiol.">
        <title>High frequency of phylogenetically diverse reductive dehalogenase-homologous genes in deep subseafloor sedimentary metagenomes.</title>
        <authorList>
            <person name="Kawai M."/>
            <person name="Futagami T."/>
            <person name="Toyoda A."/>
            <person name="Takaki Y."/>
            <person name="Nishi S."/>
            <person name="Hori S."/>
            <person name="Arai W."/>
            <person name="Tsubouchi T."/>
            <person name="Morono Y."/>
            <person name="Uchiyama I."/>
            <person name="Ito T."/>
            <person name="Fujiyama A."/>
            <person name="Inagaki F."/>
            <person name="Takami H."/>
        </authorList>
    </citation>
    <scope>NUCLEOTIDE SEQUENCE</scope>
    <source>
        <strain evidence="2">Expedition CK06-06</strain>
    </source>
</reference>
<evidence type="ECO:0000256" key="1">
    <source>
        <dbReference type="ARBA" id="ARBA00022723"/>
    </source>
</evidence>
<dbReference type="GO" id="GO:0006508">
    <property type="term" value="P:proteolysis"/>
    <property type="evidence" value="ECO:0007669"/>
    <property type="project" value="InterPro"/>
</dbReference>
<keyword evidence="1" id="KW-0479">Metal-binding</keyword>
<dbReference type="EMBL" id="BARS01044074">
    <property type="protein sequence ID" value="GAG32216.1"/>
    <property type="molecule type" value="Genomic_DNA"/>
</dbReference>
<organism evidence="2">
    <name type="scientific">marine sediment metagenome</name>
    <dbReference type="NCBI Taxonomy" id="412755"/>
    <lineage>
        <taxon>unclassified sequences</taxon>
        <taxon>metagenomes</taxon>
        <taxon>ecological metagenomes</taxon>
    </lineage>
</organism>
<dbReference type="InterPro" id="IPR058739">
    <property type="entry name" value="NicX"/>
</dbReference>
<dbReference type="GO" id="GO:0004177">
    <property type="term" value="F:aminopeptidase activity"/>
    <property type="evidence" value="ECO:0007669"/>
    <property type="project" value="InterPro"/>
</dbReference>
<name>X0Y5S0_9ZZZZ</name>
<gene>
    <name evidence="2" type="ORF">S01H1_66638</name>
</gene>
<sequence length="242" mass="26955">MYKSGKTFRRFCKERRLRYTTTPSLGSLSTNQITTLVKTINVDYKSLQWIHKEIKNMLDLGDVIHITTRAGTDLRVPIKGCSAISSDGIYKTPGLGGNLPAGEVFIAPAKKKASGKVVVDASSRNRHTTMLVKKPFTIFVEEGEVVDIQGGKEAKMLRESLEWAKKHAKYDWGIKRIGELGIGLNPNARICGSMIIDEKVKKTAHVAIGSNYWFGGTVYAMIHLDQVFKNPRITVDGRFLEV</sequence>
<dbReference type="GO" id="GO:0046872">
    <property type="term" value="F:metal ion binding"/>
    <property type="evidence" value="ECO:0007669"/>
    <property type="project" value="UniProtKB-KW"/>
</dbReference>
<dbReference type="InterPro" id="IPR052170">
    <property type="entry name" value="M29_Exopeptidase"/>
</dbReference>
<evidence type="ECO:0000313" key="2">
    <source>
        <dbReference type="EMBL" id="GAG32216.1"/>
    </source>
</evidence>
<dbReference type="PANTHER" id="PTHR34448">
    <property type="entry name" value="AMINOPEPTIDASE"/>
    <property type="match status" value="1"/>
</dbReference>
<dbReference type="AlphaFoldDB" id="X0Y5S0"/>
<dbReference type="SUPFAM" id="SSF144052">
    <property type="entry name" value="Thermophilic metalloprotease-like"/>
    <property type="match status" value="1"/>
</dbReference>
<comment type="caution">
    <text evidence="2">The sequence shown here is derived from an EMBL/GenBank/DDBJ whole genome shotgun (WGS) entry which is preliminary data.</text>
</comment>
<accession>X0Y5S0</accession>
<evidence type="ECO:0008006" key="3">
    <source>
        <dbReference type="Google" id="ProtNLM"/>
    </source>
</evidence>
<protein>
    <recommendedName>
        <fullName evidence="3">Leucyl aminopeptidase</fullName>
    </recommendedName>
</protein>
<dbReference type="Pfam" id="PF26233">
    <property type="entry name" value="NicX"/>
    <property type="match status" value="1"/>
</dbReference>